<dbReference type="InterPro" id="IPR049481">
    <property type="entry name" value="SMN_G2-BD"/>
</dbReference>
<comment type="caution">
    <text evidence="10">The sequence shown here is derived from an EMBL/GenBank/DDBJ whole genome shotgun (WGS) entry which is preliminary data.</text>
</comment>
<dbReference type="InterPro" id="IPR010304">
    <property type="entry name" value="SMN_Tudor"/>
</dbReference>
<dbReference type="GO" id="GO:0008380">
    <property type="term" value="P:RNA splicing"/>
    <property type="evidence" value="ECO:0007669"/>
    <property type="project" value="UniProtKB-KW"/>
</dbReference>
<keyword evidence="11" id="KW-1185">Reference proteome</keyword>
<dbReference type="PANTHER" id="PTHR39267:SF1">
    <property type="entry name" value="SURVIVAL MOTOR NEURON PROTEIN"/>
    <property type="match status" value="1"/>
</dbReference>
<evidence type="ECO:0000256" key="6">
    <source>
        <dbReference type="ARBA" id="ARBA00023242"/>
    </source>
</evidence>
<dbReference type="InterPro" id="IPR040424">
    <property type="entry name" value="Smn1"/>
</dbReference>
<comment type="similarity">
    <text evidence="3">Belongs to the SMN family.</text>
</comment>
<evidence type="ECO:0000256" key="4">
    <source>
        <dbReference type="ARBA" id="ARBA00022664"/>
    </source>
</evidence>
<dbReference type="InterPro" id="IPR002999">
    <property type="entry name" value="Tudor"/>
</dbReference>
<evidence type="ECO:0000256" key="7">
    <source>
        <dbReference type="ARBA" id="ARBA00034695"/>
    </source>
</evidence>
<comment type="subcellular location">
    <subcellularLocation>
        <location evidence="1">Cytoplasm</location>
        <location evidence="1">Myofibril</location>
        <location evidence="1">Sarcomere</location>
        <location evidence="1">Z line</location>
    </subcellularLocation>
    <subcellularLocation>
        <location evidence="2">Nucleus</location>
        <location evidence="2">Cajal body</location>
    </subcellularLocation>
    <subcellularLocation>
        <location evidence="7">Nucleus</location>
        <location evidence="7">Gem</location>
    </subcellularLocation>
</comment>
<dbReference type="AlphaFoldDB" id="A0A3M7RD25"/>
<feature type="domain" description="Tudor" evidence="9">
    <location>
        <begin position="106"/>
        <end position="170"/>
    </location>
</feature>
<evidence type="ECO:0000313" key="11">
    <source>
        <dbReference type="Proteomes" id="UP000276133"/>
    </source>
</evidence>
<dbReference type="EMBL" id="REGN01003661">
    <property type="protein sequence ID" value="RNA21456.1"/>
    <property type="molecule type" value="Genomic_DNA"/>
</dbReference>
<dbReference type="SMART" id="SM00333">
    <property type="entry name" value="TUDOR"/>
    <property type="match status" value="1"/>
</dbReference>
<feature type="compositionally biased region" description="Acidic residues" evidence="8">
    <location>
        <begin position="55"/>
        <end position="88"/>
    </location>
</feature>
<dbReference type="CDD" id="cd22852">
    <property type="entry name" value="SMN_C"/>
    <property type="match status" value="1"/>
</dbReference>
<dbReference type="Pfam" id="PF20636">
    <property type="entry name" value="SMN_G2-BD"/>
    <property type="match status" value="1"/>
</dbReference>
<accession>A0A3M7RD25</accession>
<dbReference type="PROSITE" id="PS50304">
    <property type="entry name" value="TUDOR"/>
    <property type="match status" value="1"/>
</dbReference>
<dbReference type="Pfam" id="PF20635">
    <property type="entry name" value="SMN_YG-box"/>
    <property type="match status" value="1"/>
</dbReference>
<dbReference type="GO" id="GO:0003723">
    <property type="term" value="F:RNA binding"/>
    <property type="evidence" value="ECO:0007669"/>
    <property type="project" value="InterPro"/>
</dbReference>
<feature type="non-terminal residue" evidence="10">
    <location>
        <position position="249"/>
    </location>
</feature>
<dbReference type="STRING" id="10195.A0A3M7RD25"/>
<dbReference type="GO" id="GO:0097504">
    <property type="term" value="C:Gemini of Cajal bodies"/>
    <property type="evidence" value="ECO:0007669"/>
    <property type="project" value="UniProtKB-SubCell"/>
</dbReference>
<dbReference type="OrthoDB" id="197400at2759"/>
<dbReference type="Pfam" id="PF06003">
    <property type="entry name" value="SMN_Tudor"/>
    <property type="match status" value="1"/>
</dbReference>
<dbReference type="SUPFAM" id="SSF63748">
    <property type="entry name" value="Tudor/PWWP/MBT"/>
    <property type="match status" value="1"/>
</dbReference>
<dbReference type="Gene3D" id="2.30.30.140">
    <property type="match status" value="1"/>
</dbReference>
<dbReference type="GO" id="GO:0015030">
    <property type="term" value="C:Cajal body"/>
    <property type="evidence" value="ECO:0007669"/>
    <property type="project" value="UniProtKB-SubCell"/>
</dbReference>
<dbReference type="PANTHER" id="PTHR39267">
    <property type="entry name" value="SURVIVAL MOTOR NEURON-LIKE PROTEIN 1"/>
    <property type="match status" value="1"/>
</dbReference>
<sequence>MAKSNNNVVLFNINDKSEDVWDDRALIRAYDQSISRIKQELVKKMECPEKKLASDDLDLDEEEEEDEFEEENEYDQENEGYYDEDEENEVDLIKFNEKDLKKNLKNWSIGDLCMAIFNEDGLLYPAEIIKIINNGDVSKEKCVVKFLYYLNEEEKYLDELYEYIGTNDKKIESEKKQPNLTNVPSEENSSRISFPNFQIPPPPLPDKISNKEKSITSEQDALHSMLLSWYMNGYHTGYYLGLTENKNNS</sequence>
<keyword evidence="6" id="KW-0539">Nucleus</keyword>
<feature type="compositionally biased region" description="Polar residues" evidence="8">
    <location>
        <begin position="178"/>
        <end position="196"/>
    </location>
</feature>
<evidence type="ECO:0000256" key="5">
    <source>
        <dbReference type="ARBA" id="ARBA00023187"/>
    </source>
</evidence>
<dbReference type="Proteomes" id="UP000276133">
    <property type="component" value="Unassembled WGS sequence"/>
</dbReference>
<keyword evidence="4" id="KW-0507">mRNA processing</keyword>
<organism evidence="10 11">
    <name type="scientific">Brachionus plicatilis</name>
    <name type="common">Marine rotifer</name>
    <name type="synonym">Brachionus muelleri</name>
    <dbReference type="NCBI Taxonomy" id="10195"/>
    <lineage>
        <taxon>Eukaryota</taxon>
        <taxon>Metazoa</taxon>
        <taxon>Spiralia</taxon>
        <taxon>Gnathifera</taxon>
        <taxon>Rotifera</taxon>
        <taxon>Eurotatoria</taxon>
        <taxon>Monogononta</taxon>
        <taxon>Pseudotrocha</taxon>
        <taxon>Ploima</taxon>
        <taxon>Brachionidae</taxon>
        <taxon>Brachionus</taxon>
    </lineage>
</organism>
<evidence type="ECO:0000313" key="10">
    <source>
        <dbReference type="EMBL" id="RNA21456.1"/>
    </source>
</evidence>
<reference evidence="10 11" key="1">
    <citation type="journal article" date="2018" name="Sci. Rep.">
        <title>Genomic signatures of local adaptation to the degree of environmental predictability in rotifers.</title>
        <authorList>
            <person name="Franch-Gras L."/>
            <person name="Hahn C."/>
            <person name="Garcia-Roger E.M."/>
            <person name="Carmona M.J."/>
            <person name="Serra M."/>
            <person name="Gomez A."/>
        </authorList>
    </citation>
    <scope>NUCLEOTIDE SEQUENCE [LARGE SCALE GENOMIC DNA]</scope>
    <source>
        <strain evidence="10">HYR1</strain>
    </source>
</reference>
<evidence type="ECO:0000256" key="1">
    <source>
        <dbReference type="ARBA" id="ARBA00004216"/>
    </source>
</evidence>
<feature type="region of interest" description="Disordered" evidence="8">
    <location>
        <begin position="52"/>
        <end position="88"/>
    </location>
</feature>
<gene>
    <name evidence="10" type="ORF">BpHYR1_000951</name>
</gene>
<dbReference type="Gene3D" id="3.40.190.10">
    <property type="entry name" value="Periplasmic binding protein-like II"/>
    <property type="match status" value="1"/>
</dbReference>
<evidence type="ECO:0000256" key="3">
    <source>
        <dbReference type="ARBA" id="ARBA00005371"/>
    </source>
</evidence>
<evidence type="ECO:0000256" key="2">
    <source>
        <dbReference type="ARBA" id="ARBA00004408"/>
    </source>
</evidence>
<evidence type="ECO:0000256" key="8">
    <source>
        <dbReference type="SAM" id="MobiDB-lite"/>
    </source>
</evidence>
<evidence type="ECO:0000259" key="9">
    <source>
        <dbReference type="PROSITE" id="PS50304"/>
    </source>
</evidence>
<dbReference type="GO" id="GO:0030018">
    <property type="term" value="C:Z disc"/>
    <property type="evidence" value="ECO:0007669"/>
    <property type="project" value="UniProtKB-SubCell"/>
</dbReference>
<protein>
    <submittedName>
        <fullName evidence="10">Survival motor neuron isoform X3</fullName>
    </submittedName>
</protein>
<name>A0A3M7RD25_BRAPC</name>
<dbReference type="GO" id="GO:0006397">
    <property type="term" value="P:mRNA processing"/>
    <property type="evidence" value="ECO:0007669"/>
    <property type="project" value="UniProtKB-KW"/>
</dbReference>
<keyword evidence="5" id="KW-0508">mRNA splicing</keyword>
<dbReference type="InterPro" id="IPR047313">
    <property type="entry name" value="SMN_C"/>
</dbReference>
<proteinExistence type="inferred from homology"/>
<feature type="region of interest" description="Disordered" evidence="8">
    <location>
        <begin position="175"/>
        <end position="215"/>
    </location>
</feature>